<proteinExistence type="predicted"/>
<dbReference type="Proteomes" id="UP001055811">
    <property type="component" value="Linkage Group LG03"/>
</dbReference>
<accession>A0ACB9FAG6</accession>
<protein>
    <submittedName>
        <fullName evidence="1">Uncharacterized protein</fullName>
    </submittedName>
</protein>
<organism evidence="1 2">
    <name type="scientific">Cichorium intybus</name>
    <name type="common">Chicory</name>
    <dbReference type="NCBI Taxonomy" id="13427"/>
    <lineage>
        <taxon>Eukaryota</taxon>
        <taxon>Viridiplantae</taxon>
        <taxon>Streptophyta</taxon>
        <taxon>Embryophyta</taxon>
        <taxon>Tracheophyta</taxon>
        <taxon>Spermatophyta</taxon>
        <taxon>Magnoliopsida</taxon>
        <taxon>eudicotyledons</taxon>
        <taxon>Gunneridae</taxon>
        <taxon>Pentapetalae</taxon>
        <taxon>asterids</taxon>
        <taxon>campanulids</taxon>
        <taxon>Asterales</taxon>
        <taxon>Asteraceae</taxon>
        <taxon>Cichorioideae</taxon>
        <taxon>Cichorieae</taxon>
        <taxon>Cichoriinae</taxon>
        <taxon>Cichorium</taxon>
    </lineage>
</organism>
<gene>
    <name evidence="1" type="ORF">L2E82_17983</name>
</gene>
<dbReference type="EMBL" id="CM042011">
    <property type="protein sequence ID" value="KAI3767666.1"/>
    <property type="molecule type" value="Genomic_DNA"/>
</dbReference>
<name>A0ACB9FAG6_CICIN</name>
<reference evidence="1 2" key="2">
    <citation type="journal article" date="2022" name="Mol. Ecol. Resour.">
        <title>The genomes of chicory, endive, great burdock and yacon provide insights into Asteraceae paleo-polyploidization history and plant inulin production.</title>
        <authorList>
            <person name="Fan W."/>
            <person name="Wang S."/>
            <person name="Wang H."/>
            <person name="Wang A."/>
            <person name="Jiang F."/>
            <person name="Liu H."/>
            <person name="Zhao H."/>
            <person name="Xu D."/>
            <person name="Zhang Y."/>
        </authorList>
    </citation>
    <scope>NUCLEOTIDE SEQUENCE [LARGE SCALE GENOMIC DNA]</scope>
    <source>
        <strain evidence="2">cv. Punajuju</strain>
        <tissue evidence="1">Leaves</tissue>
    </source>
</reference>
<evidence type="ECO:0000313" key="2">
    <source>
        <dbReference type="Proteomes" id="UP001055811"/>
    </source>
</evidence>
<evidence type="ECO:0000313" key="1">
    <source>
        <dbReference type="EMBL" id="KAI3767666.1"/>
    </source>
</evidence>
<sequence>MAKKKVDPQTESNSHKSQDTVNDDQIVEETPAQKIVKLKSLNALLLKETVERRHQVDSLVKSNGHLESELSRSVMDNGLLKSEMNGLTEKAVMLEIEKGLVSVVVVTQVNQLAEEKIESFKEMIGSLEGDLKRVLEEKSEIEKSKSDYESEIIALNSRLDELMAEIDEERGVSSRVCDERDELMAHLGDRIQEVGELKLKVAEAEKTEARISEELLELKAKHDILVQQNRVNSQLVDSITSEKDLIQAKLVESNGQIDDLKRNIDDLLEQKKATENQKNSHERNNEELQTMVSELKDLIENMKNDELELLEKITDLEKKYASSSENEVALKNEINGFVEEKKETNERIKSLENEKSSVLKDLEDAMKELDHQKLTIEQIVQEKTELEVAKIQGETEIVKMKEQLFTFQDTISSLQNSSIDETQKLKQLESEVSHYKASFDQATIEKDEALKNLEQQEAIKTEFHHKITQMENQIKDLHEDLTNKTTENSKNIKEKNELENHCAELAKNISVLETKLAETREEFDETKSRFELAKDKSNRVLITLKKTLSGHEEKFDLDKDHVTEVEEIKRVFKEKDIKVEEMKRQLELVTNTAEEVRKEKSFWALVSSATTLLAAAVSVAYVARAN</sequence>
<reference evidence="2" key="1">
    <citation type="journal article" date="2022" name="Mol. Ecol. Resour.">
        <title>The genomes of chicory, endive, great burdock and yacon provide insights into Asteraceae palaeo-polyploidization history and plant inulin production.</title>
        <authorList>
            <person name="Fan W."/>
            <person name="Wang S."/>
            <person name="Wang H."/>
            <person name="Wang A."/>
            <person name="Jiang F."/>
            <person name="Liu H."/>
            <person name="Zhao H."/>
            <person name="Xu D."/>
            <person name="Zhang Y."/>
        </authorList>
    </citation>
    <scope>NUCLEOTIDE SEQUENCE [LARGE SCALE GENOMIC DNA]</scope>
    <source>
        <strain evidence="2">cv. Punajuju</strain>
    </source>
</reference>
<keyword evidence="2" id="KW-1185">Reference proteome</keyword>
<comment type="caution">
    <text evidence="1">The sequence shown here is derived from an EMBL/GenBank/DDBJ whole genome shotgun (WGS) entry which is preliminary data.</text>
</comment>